<name>A0A5C6B5V2_9PLAN</name>
<dbReference type="Gene3D" id="3.40.50.150">
    <property type="entry name" value="Vaccinia Virus protein VP39"/>
    <property type="match status" value="1"/>
</dbReference>
<dbReference type="SUPFAM" id="SSF158997">
    <property type="entry name" value="Trm112p-like"/>
    <property type="match status" value="1"/>
</dbReference>
<gene>
    <name evidence="3" type="ORF">CA54_53660</name>
</gene>
<evidence type="ECO:0008006" key="5">
    <source>
        <dbReference type="Google" id="ProtNLM"/>
    </source>
</evidence>
<dbReference type="InterPro" id="IPR011009">
    <property type="entry name" value="Kinase-like_dom_sf"/>
</dbReference>
<proteinExistence type="predicted"/>
<sequence>MSHTVLKHQLFRNEPEARTSQLLCCPKCLIRLNAYEAHYACSHCKGQYPILDGIVDLRESDAAYFCEFERGAMHHLLEESPDALEKAIDGLLRQTEANSRLGEYIVGEGRAGWKFLLPIREAATVLDLGCGWGGIAHSLAKSCGDVIAMDSTMERMRFLKQRANRDGLNNLNCVCSGDGNQLPFANETFDIIIINGVLEWVPSGRKGDPGAIQKAFLGEVRRVLRDNGTLFLGIENRYSWKTWFRQPDGHTGLRYVPWLPRRLADLYSQFHGRGSYRNYLYGRAQYQTLLEEVGFQESSFYVPLPGYDHPSKMVPLSDNDRLRQSVIRPEKSSLKRFRQSVKASLTARFPDAYGIVTNNPGAPPSFLDSFCEFLAEKIPRHFSNRPEVTDYRINGEMGMVTVILADGGNGDHARSVLKLPLHSRSDQDVKREADNLTLIQEQRHPYGKLRSSIPSAVGCDDYEGQTYALFSYIRGHDGDIYSRKRGRRELAIDEASKFAMKMHVESKHAFAESTSTPCELVHNCAKQVLTIAATSGQAKSLELLVDKLSAQLSNRPTDLVLGHGDFKLANCIFDPATGYLNGVIDWGAGLRPELPLFDLSFLIVDACSQMAGKSLPNELESWISGEWLYPEMHRILAKYAKTLNLTFDDEDIQILGAYQWLKRMTPLADGYESRRFDYRYVDSMFQAILPE</sequence>
<dbReference type="EMBL" id="SJPP01000003">
    <property type="protein sequence ID" value="TWU06962.1"/>
    <property type="molecule type" value="Genomic_DNA"/>
</dbReference>
<dbReference type="AlphaFoldDB" id="A0A5C6B5V2"/>
<dbReference type="OrthoDB" id="278023at2"/>
<dbReference type="SUPFAM" id="SSF53335">
    <property type="entry name" value="S-adenosyl-L-methionine-dependent methyltransferases"/>
    <property type="match status" value="1"/>
</dbReference>
<dbReference type="PANTHER" id="PTHR43464">
    <property type="entry name" value="METHYLTRANSFERASE"/>
    <property type="match status" value="1"/>
</dbReference>
<organism evidence="3 4">
    <name type="scientific">Symmachiella macrocystis</name>
    <dbReference type="NCBI Taxonomy" id="2527985"/>
    <lineage>
        <taxon>Bacteria</taxon>
        <taxon>Pseudomonadati</taxon>
        <taxon>Planctomycetota</taxon>
        <taxon>Planctomycetia</taxon>
        <taxon>Planctomycetales</taxon>
        <taxon>Planctomycetaceae</taxon>
        <taxon>Symmachiella</taxon>
    </lineage>
</organism>
<evidence type="ECO:0000259" key="2">
    <source>
        <dbReference type="Pfam" id="PF08241"/>
    </source>
</evidence>
<keyword evidence="4" id="KW-1185">Reference proteome</keyword>
<evidence type="ECO:0000313" key="3">
    <source>
        <dbReference type="EMBL" id="TWU06962.1"/>
    </source>
</evidence>
<dbReference type="Gene3D" id="3.90.1200.10">
    <property type="match status" value="1"/>
</dbReference>
<comment type="caution">
    <text evidence="3">The sequence shown here is derived from an EMBL/GenBank/DDBJ whole genome shotgun (WGS) entry which is preliminary data.</text>
</comment>
<dbReference type="Proteomes" id="UP000320735">
    <property type="component" value="Unassembled WGS sequence"/>
</dbReference>
<dbReference type="PANTHER" id="PTHR43464:SF83">
    <property type="entry name" value="MALONYL-[ACYL-CARRIER PROTEIN] O-METHYLTRANSFERASE"/>
    <property type="match status" value="1"/>
</dbReference>
<feature type="domain" description="Aminoglycoside phosphotransferase" evidence="1">
    <location>
        <begin position="412"/>
        <end position="608"/>
    </location>
</feature>
<evidence type="ECO:0000259" key="1">
    <source>
        <dbReference type="Pfam" id="PF01636"/>
    </source>
</evidence>
<dbReference type="CDD" id="cd02440">
    <property type="entry name" value="AdoMet_MTases"/>
    <property type="match status" value="1"/>
</dbReference>
<dbReference type="GO" id="GO:0008757">
    <property type="term" value="F:S-adenosylmethionine-dependent methyltransferase activity"/>
    <property type="evidence" value="ECO:0007669"/>
    <property type="project" value="InterPro"/>
</dbReference>
<dbReference type="InterPro" id="IPR029063">
    <property type="entry name" value="SAM-dependent_MTases_sf"/>
</dbReference>
<dbReference type="Pfam" id="PF08241">
    <property type="entry name" value="Methyltransf_11"/>
    <property type="match status" value="1"/>
</dbReference>
<dbReference type="SUPFAM" id="SSF56112">
    <property type="entry name" value="Protein kinase-like (PK-like)"/>
    <property type="match status" value="1"/>
</dbReference>
<dbReference type="InterPro" id="IPR013216">
    <property type="entry name" value="Methyltransf_11"/>
</dbReference>
<feature type="domain" description="Methyltransferase type 11" evidence="2">
    <location>
        <begin position="126"/>
        <end position="231"/>
    </location>
</feature>
<accession>A0A5C6B5V2</accession>
<reference evidence="3 4" key="1">
    <citation type="submission" date="2019-02" db="EMBL/GenBank/DDBJ databases">
        <title>Deep-cultivation of Planctomycetes and their phenomic and genomic characterization uncovers novel biology.</title>
        <authorList>
            <person name="Wiegand S."/>
            <person name="Jogler M."/>
            <person name="Boedeker C."/>
            <person name="Pinto D."/>
            <person name="Vollmers J."/>
            <person name="Rivas-Marin E."/>
            <person name="Kohn T."/>
            <person name="Peeters S.H."/>
            <person name="Heuer A."/>
            <person name="Rast P."/>
            <person name="Oberbeckmann S."/>
            <person name="Bunk B."/>
            <person name="Jeske O."/>
            <person name="Meyerdierks A."/>
            <person name="Storesund J.E."/>
            <person name="Kallscheuer N."/>
            <person name="Luecker S."/>
            <person name="Lage O.M."/>
            <person name="Pohl T."/>
            <person name="Merkel B.J."/>
            <person name="Hornburger P."/>
            <person name="Mueller R.-W."/>
            <person name="Bruemmer F."/>
            <person name="Labrenz M."/>
            <person name="Spormann A.M."/>
            <person name="Op Den Camp H."/>
            <person name="Overmann J."/>
            <person name="Amann R."/>
            <person name="Jetten M.S.M."/>
            <person name="Mascher T."/>
            <person name="Medema M.H."/>
            <person name="Devos D.P."/>
            <person name="Kaster A.-K."/>
            <person name="Ovreas L."/>
            <person name="Rohde M."/>
            <person name="Galperin M.Y."/>
            <person name="Jogler C."/>
        </authorList>
    </citation>
    <scope>NUCLEOTIDE SEQUENCE [LARGE SCALE GENOMIC DNA]</scope>
    <source>
        <strain evidence="3 4">CA54</strain>
    </source>
</reference>
<dbReference type="Pfam" id="PF01636">
    <property type="entry name" value="APH"/>
    <property type="match status" value="1"/>
</dbReference>
<evidence type="ECO:0000313" key="4">
    <source>
        <dbReference type="Proteomes" id="UP000320735"/>
    </source>
</evidence>
<protein>
    <recommendedName>
        <fullName evidence="5">Methyltransferase type 11 domain-containing protein</fullName>
    </recommendedName>
</protein>
<dbReference type="InterPro" id="IPR002575">
    <property type="entry name" value="Aminoglycoside_PTrfase"/>
</dbReference>